<name>A0A840PWD7_9PSEU</name>
<sequence length="29" mass="2737">MAACAMCGATADGDGDLCESCSQAADPGD</sequence>
<accession>A0A840PWD7</accession>
<proteinExistence type="predicted"/>
<evidence type="ECO:0000313" key="1">
    <source>
        <dbReference type="EMBL" id="MBB5154592.1"/>
    </source>
</evidence>
<dbReference type="AlphaFoldDB" id="A0A840PWD7"/>
<protein>
    <submittedName>
        <fullName evidence="1">Uncharacterized protein</fullName>
    </submittedName>
</protein>
<keyword evidence="2" id="KW-1185">Reference proteome</keyword>
<organism evidence="1 2">
    <name type="scientific">Saccharopolyspora phatthalungensis</name>
    <dbReference type="NCBI Taxonomy" id="664693"/>
    <lineage>
        <taxon>Bacteria</taxon>
        <taxon>Bacillati</taxon>
        <taxon>Actinomycetota</taxon>
        <taxon>Actinomycetes</taxon>
        <taxon>Pseudonocardiales</taxon>
        <taxon>Pseudonocardiaceae</taxon>
        <taxon>Saccharopolyspora</taxon>
    </lineage>
</organism>
<dbReference type="EMBL" id="JACHIW010000001">
    <property type="protein sequence ID" value="MBB5154592.1"/>
    <property type="molecule type" value="Genomic_DNA"/>
</dbReference>
<reference evidence="1 2" key="1">
    <citation type="submission" date="2020-08" db="EMBL/GenBank/DDBJ databases">
        <title>Sequencing the genomes of 1000 actinobacteria strains.</title>
        <authorList>
            <person name="Klenk H.-P."/>
        </authorList>
    </citation>
    <scope>NUCLEOTIDE SEQUENCE [LARGE SCALE GENOMIC DNA]</scope>
    <source>
        <strain evidence="1 2">DSM 45584</strain>
    </source>
</reference>
<gene>
    <name evidence="1" type="ORF">BJ970_002126</name>
</gene>
<dbReference type="Proteomes" id="UP000584374">
    <property type="component" value="Unassembled WGS sequence"/>
</dbReference>
<evidence type="ECO:0000313" key="2">
    <source>
        <dbReference type="Proteomes" id="UP000584374"/>
    </source>
</evidence>
<comment type="caution">
    <text evidence="1">The sequence shown here is derived from an EMBL/GenBank/DDBJ whole genome shotgun (WGS) entry which is preliminary data.</text>
</comment>